<keyword evidence="2" id="KW-0472">Membrane</keyword>
<organism evidence="7 8">
    <name type="scientific">Sedimentitalea todarodis</name>
    <dbReference type="NCBI Taxonomy" id="1631240"/>
    <lineage>
        <taxon>Bacteria</taxon>
        <taxon>Pseudomonadati</taxon>
        <taxon>Pseudomonadota</taxon>
        <taxon>Alphaproteobacteria</taxon>
        <taxon>Rhodobacterales</taxon>
        <taxon>Paracoccaceae</taxon>
        <taxon>Sedimentitalea</taxon>
    </lineage>
</organism>
<name>A0ABU3VC42_9RHOB</name>
<proteinExistence type="predicted"/>
<evidence type="ECO:0000256" key="4">
    <source>
        <dbReference type="ARBA" id="ARBA00023288"/>
    </source>
</evidence>
<feature type="chain" id="PRO_5045961297" evidence="5">
    <location>
        <begin position="20"/>
        <end position="117"/>
    </location>
</feature>
<dbReference type="EMBL" id="JASMWN010000004">
    <property type="protein sequence ID" value="MDU9003643.1"/>
    <property type="molecule type" value="Genomic_DNA"/>
</dbReference>
<dbReference type="InterPro" id="IPR018660">
    <property type="entry name" value="MliC"/>
</dbReference>
<evidence type="ECO:0000259" key="6">
    <source>
        <dbReference type="Pfam" id="PF09864"/>
    </source>
</evidence>
<keyword evidence="1 5" id="KW-0732">Signal</keyword>
<dbReference type="InterPro" id="IPR036328">
    <property type="entry name" value="MliC_sf"/>
</dbReference>
<evidence type="ECO:0000313" key="8">
    <source>
        <dbReference type="Proteomes" id="UP001255416"/>
    </source>
</evidence>
<keyword evidence="8" id="KW-1185">Reference proteome</keyword>
<accession>A0ABU3VC42</accession>
<evidence type="ECO:0000313" key="7">
    <source>
        <dbReference type="EMBL" id="MDU9003643.1"/>
    </source>
</evidence>
<dbReference type="SUPFAM" id="SSF141488">
    <property type="entry name" value="YdhA-like"/>
    <property type="match status" value="1"/>
</dbReference>
<dbReference type="Gene3D" id="2.40.128.200">
    <property type="match status" value="1"/>
</dbReference>
<evidence type="ECO:0000256" key="2">
    <source>
        <dbReference type="ARBA" id="ARBA00023136"/>
    </source>
</evidence>
<reference evidence="8" key="1">
    <citation type="submission" date="2023-05" db="EMBL/GenBank/DDBJ databases">
        <title>Sedimentitalea sp. nov. JM2-8.</title>
        <authorList>
            <person name="Huang J."/>
        </authorList>
    </citation>
    <scope>NUCLEOTIDE SEQUENCE [LARGE SCALE GENOMIC DNA]</scope>
    <source>
        <strain evidence="8">KHS03</strain>
    </source>
</reference>
<gene>
    <name evidence="7" type="ORF">QO231_07220</name>
</gene>
<dbReference type="Pfam" id="PF09864">
    <property type="entry name" value="MliC"/>
    <property type="match status" value="1"/>
</dbReference>
<protein>
    <submittedName>
        <fullName evidence="7">MliC family protein</fullName>
    </submittedName>
</protein>
<feature type="signal peptide" evidence="5">
    <location>
        <begin position="1"/>
        <end position="19"/>
    </location>
</feature>
<keyword evidence="3" id="KW-0564">Palmitate</keyword>
<evidence type="ECO:0000256" key="1">
    <source>
        <dbReference type="ARBA" id="ARBA00022729"/>
    </source>
</evidence>
<feature type="domain" description="C-type lysozyme inhibitor" evidence="6">
    <location>
        <begin position="30"/>
        <end position="96"/>
    </location>
</feature>
<evidence type="ECO:0000256" key="5">
    <source>
        <dbReference type="SAM" id="SignalP"/>
    </source>
</evidence>
<keyword evidence="4" id="KW-0449">Lipoprotein</keyword>
<dbReference type="Proteomes" id="UP001255416">
    <property type="component" value="Unassembled WGS sequence"/>
</dbReference>
<evidence type="ECO:0000256" key="3">
    <source>
        <dbReference type="ARBA" id="ARBA00023139"/>
    </source>
</evidence>
<sequence>MRALVVSCLLMILPIAVSAQDGPDVTSLSYLCERNVMVPVTFINPSDGPALAVMQVEGKQVALRALHSASGVRYVAFDEQDSYRLYTKGDEAFVMHMAADHTAEEVWILRDCAVVDQ</sequence>
<comment type="caution">
    <text evidence="7">The sequence shown here is derived from an EMBL/GenBank/DDBJ whole genome shotgun (WGS) entry which is preliminary data.</text>
</comment>
<dbReference type="RefSeq" id="WP_316774701.1">
    <property type="nucleotide sequence ID" value="NZ_JASMWN010000004.1"/>
</dbReference>